<evidence type="ECO:0008006" key="5">
    <source>
        <dbReference type="Google" id="ProtNLM"/>
    </source>
</evidence>
<dbReference type="InterPro" id="IPR032675">
    <property type="entry name" value="LRR_dom_sf"/>
</dbReference>
<evidence type="ECO:0000313" key="4">
    <source>
        <dbReference type="Proteomes" id="UP001054889"/>
    </source>
</evidence>
<dbReference type="InterPro" id="IPR055302">
    <property type="entry name" value="F-box_dom-containing"/>
</dbReference>
<accession>A0AAV5CAQ1</accession>
<dbReference type="PANTHER" id="PTHR32141:SF168">
    <property type="entry name" value="OS12G0595200 PROTEIN"/>
    <property type="match status" value="1"/>
</dbReference>
<feature type="domain" description="F-box/LRR-repeat protein 15/At3g58940/PEG3-like LRR" evidence="2">
    <location>
        <begin position="91"/>
        <end position="311"/>
    </location>
</feature>
<dbReference type="Proteomes" id="UP001054889">
    <property type="component" value="Unassembled WGS sequence"/>
</dbReference>
<dbReference type="InterPro" id="IPR036047">
    <property type="entry name" value="F-box-like_dom_sf"/>
</dbReference>
<dbReference type="Gene3D" id="3.80.10.10">
    <property type="entry name" value="Ribonuclease Inhibitor"/>
    <property type="match status" value="1"/>
</dbReference>
<dbReference type="SUPFAM" id="SSF52047">
    <property type="entry name" value="RNI-like"/>
    <property type="match status" value="1"/>
</dbReference>
<dbReference type="InterPro" id="IPR055411">
    <property type="entry name" value="LRR_FXL15/At3g58940/PEG3-like"/>
</dbReference>
<comment type="caution">
    <text evidence="3">The sequence shown here is derived from an EMBL/GenBank/DDBJ whole genome shotgun (WGS) entry which is preliminary data.</text>
</comment>
<keyword evidence="4" id="KW-1185">Reference proteome</keyword>
<dbReference type="Pfam" id="PF24758">
    <property type="entry name" value="LRR_At5g56370"/>
    <property type="match status" value="1"/>
</dbReference>
<dbReference type="EMBL" id="BQKI01000005">
    <property type="protein sequence ID" value="GJM95343.1"/>
    <property type="molecule type" value="Genomic_DNA"/>
</dbReference>
<dbReference type="InterPro" id="IPR053781">
    <property type="entry name" value="F-box_AtFBL13-like"/>
</dbReference>
<evidence type="ECO:0000313" key="3">
    <source>
        <dbReference type="EMBL" id="GJM95343.1"/>
    </source>
</evidence>
<name>A0AAV5CAQ1_ELECO</name>
<sequence length="435" mass="49077">MGMLTRAKKRRLEEEENRIDRISSLPDAILGEIVSLLPTKDGGRTQVLSTRWRHIWRFAPLNIDLLHCPRRQRVRFDQISGILSSHKGPGHWLRSPALDKLQVLEFDLICSTNTRLLASAQRFFSTLRIASFGGCAFPVGKAALALCFPVLEQLSLSSVRISECLMHALLAGCPVLQSLLLDNNDGYLRLRIMSPTIRSIGVRLRCTTLEVYQLIIEDAPCLERLLLSGLVGKMYISVISAPRLHFLGQLSKEACPRIQFSTVTFEGSHIISLTMVVRSVKALALSYMDDLSVDAVIDFMKCFPCIEKLNVEMGRRIAGCRKYQDLIGSLDIGVKKIVMTNYIGCRTDVCFAKFFVLHARLLESMTLEFQKPGKTSSVLIEKQRRLLQIENRASRSARFYFVSCNYLCSGPNCIVCAQQVHDLSADPFVRLHHWT</sequence>
<protein>
    <recommendedName>
        <fullName evidence="5">F-box domain-containing protein</fullName>
    </recommendedName>
</protein>
<dbReference type="PANTHER" id="PTHR32141">
    <property type="match status" value="1"/>
</dbReference>
<reference evidence="3" key="2">
    <citation type="submission" date="2021-12" db="EMBL/GenBank/DDBJ databases">
        <title>Resequencing data analysis of finger millet.</title>
        <authorList>
            <person name="Hatakeyama M."/>
            <person name="Aluri S."/>
            <person name="Balachadran M.T."/>
            <person name="Sivarajan S.R."/>
            <person name="Poveda L."/>
            <person name="Shimizu-Inatsugi R."/>
            <person name="Schlapbach R."/>
            <person name="Sreeman S.M."/>
            <person name="Shimizu K.K."/>
        </authorList>
    </citation>
    <scope>NUCLEOTIDE SEQUENCE</scope>
</reference>
<organism evidence="3 4">
    <name type="scientific">Eleusine coracana subsp. coracana</name>
    <dbReference type="NCBI Taxonomy" id="191504"/>
    <lineage>
        <taxon>Eukaryota</taxon>
        <taxon>Viridiplantae</taxon>
        <taxon>Streptophyta</taxon>
        <taxon>Embryophyta</taxon>
        <taxon>Tracheophyta</taxon>
        <taxon>Spermatophyta</taxon>
        <taxon>Magnoliopsida</taxon>
        <taxon>Liliopsida</taxon>
        <taxon>Poales</taxon>
        <taxon>Poaceae</taxon>
        <taxon>PACMAD clade</taxon>
        <taxon>Chloridoideae</taxon>
        <taxon>Cynodonteae</taxon>
        <taxon>Eleusininae</taxon>
        <taxon>Eleusine</taxon>
    </lineage>
</organism>
<evidence type="ECO:0000259" key="2">
    <source>
        <dbReference type="Pfam" id="PF24758"/>
    </source>
</evidence>
<evidence type="ECO:0000259" key="1">
    <source>
        <dbReference type="Pfam" id="PF00646"/>
    </source>
</evidence>
<feature type="domain" description="F-box" evidence="1">
    <location>
        <begin position="22"/>
        <end position="58"/>
    </location>
</feature>
<dbReference type="InterPro" id="IPR001810">
    <property type="entry name" value="F-box_dom"/>
</dbReference>
<proteinExistence type="predicted"/>
<dbReference type="CDD" id="cd22160">
    <property type="entry name" value="F-box_AtFBL13-like"/>
    <property type="match status" value="1"/>
</dbReference>
<reference evidence="3" key="1">
    <citation type="journal article" date="2018" name="DNA Res.">
        <title>Multiple hybrid de novo genome assembly of finger millet, an orphan allotetraploid crop.</title>
        <authorList>
            <person name="Hatakeyama M."/>
            <person name="Aluri S."/>
            <person name="Balachadran M.T."/>
            <person name="Sivarajan S.R."/>
            <person name="Patrignani A."/>
            <person name="Gruter S."/>
            <person name="Poveda L."/>
            <person name="Shimizu-Inatsugi R."/>
            <person name="Baeten J."/>
            <person name="Francoijs K.J."/>
            <person name="Nataraja K.N."/>
            <person name="Reddy Y.A.N."/>
            <person name="Phadnis S."/>
            <person name="Ravikumar R.L."/>
            <person name="Schlapbach R."/>
            <person name="Sreeman S.M."/>
            <person name="Shimizu K.K."/>
        </authorList>
    </citation>
    <scope>NUCLEOTIDE SEQUENCE</scope>
</reference>
<dbReference type="Pfam" id="PF00646">
    <property type="entry name" value="F-box"/>
    <property type="match status" value="1"/>
</dbReference>
<gene>
    <name evidence="3" type="primary">ga12065</name>
    <name evidence="3" type="ORF">PR202_ga12065</name>
</gene>
<dbReference type="SUPFAM" id="SSF81383">
    <property type="entry name" value="F-box domain"/>
    <property type="match status" value="1"/>
</dbReference>
<dbReference type="AlphaFoldDB" id="A0AAV5CAQ1"/>